<keyword evidence="3 6" id="KW-0812">Transmembrane</keyword>
<dbReference type="STRING" id="171383.AKJ31_18210"/>
<dbReference type="GO" id="GO:0140359">
    <property type="term" value="F:ABC-type transporter activity"/>
    <property type="evidence" value="ECO:0007669"/>
    <property type="project" value="InterPro"/>
</dbReference>
<feature type="transmembrane region" description="Helical" evidence="6">
    <location>
        <begin position="261"/>
        <end position="285"/>
    </location>
</feature>
<keyword evidence="2" id="KW-1003">Cell membrane</keyword>
<dbReference type="InterPro" id="IPR051449">
    <property type="entry name" value="ABC-2_transporter_component"/>
</dbReference>
<dbReference type="EMBL" id="LHPI01000019">
    <property type="protein sequence ID" value="KOO06423.1"/>
    <property type="molecule type" value="Genomic_DNA"/>
</dbReference>
<dbReference type="InterPro" id="IPR013525">
    <property type="entry name" value="ABC2_TM"/>
</dbReference>
<proteinExistence type="predicted"/>
<evidence type="ECO:0000259" key="7">
    <source>
        <dbReference type="Pfam" id="PF12698"/>
    </source>
</evidence>
<organism evidence="8 9">
    <name type="scientific">Vibrio hepatarius</name>
    <dbReference type="NCBI Taxonomy" id="171383"/>
    <lineage>
        <taxon>Bacteria</taxon>
        <taxon>Pseudomonadati</taxon>
        <taxon>Pseudomonadota</taxon>
        <taxon>Gammaproteobacteria</taxon>
        <taxon>Vibrionales</taxon>
        <taxon>Vibrionaceae</taxon>
        <taxon>Vibrio</taxon>
        <taxon>Vibrio oreintalis group</taxon>
    </lineage>
</organism>
<protein>
    <submittedName>
        <fullName evidence="8">Multidrug ABC transporter permease</fullName>
    </submittedName>
</protein>
<dbReference type="PANTHER" id="PTHR30294">
    <property type="entry name" value="MEMBRANE COMPONENT OF ABC TRANSPORTER YHHJ-RELATED"/>
    <property type="match status" value="1"/>
</dbReference>
<evidence type="ECO:0000256" key="6">
    <source>
        <dbReference type="SAM" id="Phobius"/>
    </source>
</evidence>
<reference evidence="9" key="1">
    <citation type="submission" date="2015-08" db="EMBL/GenBank/DDBJ databases">
        <title>Vibrio galatheae sp. nov., a novel member of the Vibrionaceae family isolated from the Solomon Islands.</title>
        <authorList>
            <person name="Giubergia S."/>
            <person name="Machado H."/>
            <person name="Mateiu R.V."/>
            <person name="Gram L."/>
        </authorList>
    </citation>
    <scope>NUCLEOTIDE SEQUENCE [LARGE SCALE GENOMIC DNA]</scope>
    <source>
        <strain evidence="9">DSM 19134</strain>
    </source>
</reference>
<feature type="domain" description="ABC-2 type transporter transmembrane" evidence="7">
    <location>
        <begin position="16"/>
        <end position="361"/>
    </location>
</feature>
<dbReference type="GO" id="GO:0005886">
    <property type="term" value="C:plasma membrane"/>
    <property type="evidence" value="ECO:0007669"/>
    <property type="project" value="UniProtKB-SubCell"/>
</dbReference>
<feature type="transmembrane region" description="Helical" evidence="6">
    <location>
        <begin position="21"/>
        <end position="42"/>
    </location>
</feature>
<feature type="transmembrane region" description="Helical" evidence="6">
    <location>
        <begin position="350"/>
        <end position="370"/>
    </location>
</feature>
<evidence type="ECO:0000256" key="4">
    <source>
        <dbReference type="ARBA" id="ARBA00022989"/>
    </source>
</evidence>
<dbReference type="OrthoDB" id="9803577at2"/>
<evidence type="ECO:0000256" key="2">
    <source>
        <dbReference type="ARBA" id="ARBA00022475"/>
    </source>
</evidence>
<evidence type="ECO:0000313" key="8">
    <source>
        <dbReference type="EMBL" id="KOO06423.1"/>
    </source>
</evidence>
<sequence length="386" mass="43127">MRELITSQLAIIHRDKWLLSSLTWIPVTLAVMIWAVFSHGIARDLPIGVVNLTPGTLSQQLIRYYDATSTMQVHAQYSDVSQAKEALVRGDIYAYAVIPTQFDQDIYKQFTPQVSVYYNSQMILVGKLLSSAFTQAQATFNAQLSTIGHLVKGDATWLSAIGQAVPVRTQITPLFNKNSNYAQFLLSAIIPALWQIIVVVSTILILAANHRDKGLNHWLGSRPISSVLYTLLPYTPVFALQGFAFLLWFYLGFKWPMNGSFAVILCAQWVTILACVIMGSLFFLLTLDPARAMSFAGAFTAPSFAFMGITFPVTDMNSLAQWWRSLLPVSHYIEVQVSQVSYGLSWHQSLTHLLPMFGYLLPLLLCILLIRKHLKNDNAAATKESV</sequence>
<feature type="transmembrane region" description="Helical" evidence="6">
    <location>
        <begin position="292"/>
        <end position="313"/>
    </location>
</feature>
<dbReference type="Proteomes" id="UP000037530">
    <property type="component" value="Unassembled WGS sequence"/>
</dbReference>
<evidence type="ECO:0000313" key="9">
    <source>
        <dbReference type="Proteomes" id="UP000037530"/>
    </source>
</evidence>
<dbReference type="Gene3D" id="3.40.1710.10">
    <property type="entry name" value="abc type-2 transporter like domain"/>
    <property type="match status" value="1"/>
</dbReference>
<name>A0A0M0HXR1_9VIBR</name>
<keyword evidence="5 6" id="KW-0472">Membrane</keyword>
<evidence type="ECO:0000256" key="3">
    <source>
        <dbReference type="ARBA" id="ARBA00022692"/>
    </source>
</evidence>
<dbReference type="PATRIC" id="fig|171383.3.peg.3722"/>
<dbReference type="PANTHER" id="PTHR30294:SF47">
    <property type="entry name" value="INNER MEMBRANE TRANSPORT PERMEASE YHHJ"/>
    <property type="match status" value="1"/>
</dbReference>
<dbReference type="AlphaFoldDB" id="A0A0M0HXR1"/>
<feature type="transmembrane region" description="Helical" evidence="6">
    <location>
        <begin position="227"/>
        <end position="249"/>
    </location>
</feature>
<accession>A0A0M0HXR1</accession>
<dbReference type="Pfam" id="PF12698">
    <property type="entry name" value="ABC2_membrane_3"/>
    <property type="match status" value="1"/>
</dbReference>
<keyword evidence="4 6" id="KW-1133">Transmembrane helix</keyword>
<gene>
    <name evidence="8" type="ORF">AKJ31_18210</name>
</gene>
<comment type="caution">
    <text evidence="8">The sequence shown here is derived from an EMBL/GenBank/DDBJ whole genome shotgun (WGS) entry which is preliminary data.</text>
</comment>
<keyword evidence="9" id="KW-1185">Reference proteome</keyword>
<evidence type="ECO:0000256" key="1">
    <source>
        <dbReference type="ARBA" id="ARBA00004651"/>
    </source>
</evidence>
<feature type="transmembrane region" description="Helical" evidence="6">
    <location>
        <begin position="184"/>
        <end position="206"/>
    </location>
</feature>
<evidence type="ECO:0000256" key="5">
    <source>
        <dbReference type="ARBA" id="ARBA00023136"/>
    </source>
</evidence>
<comment type="subcellular location">
    <subcellularLocation>
        <location evidence="1">Cell membrane</location>
        <topology evidence="1">Multi-pass membrane protein</topology>
    </subcellularLocation>
</comment>
<dbReference type="RefSeq" id="WP_053410499.1">
    <property type="nucleotide sequence ID" value="NZ_DAIPHI010000032.1"/>
</dbReference>